<evidence type="ECO:0000259" key="8">
    <source>
        <dbReference type="Pfam" id="PF02308"/>
    </source>
</evidence>
<sequence length="222" mass="24987">MDFTIITDYWEVSDLLKAVTSLIVGMVLGAERELKDKAAGFRTITLICLGSTLFTLLSYKMGVGASEDATRIASYVVSGIGFLGAGVIFKDGFSINGLTTASIIWIGAAIGMSIGFGQFTIALTFWACSFFIIHFGGFINKRLLTKIAIKNVEILIKKSDYNHREKIEKDLSDFCKGIELRQMDEHNENIILSYECKIYTKRILDFENYLVYNRYIDCFKIK</sequence>
<feature type="transmembrane region" description="Helical" evidence="7">
    <location>
        <begin position="72"/>
        <end position="89"/>
    </location>
</feature>
<proteinExistence type="inferred from homology"/>
<evidence type="ECO:0000313" key="10">
    <source>
        <dbReference type="Proteomes" id="UP000199634"/>
    </source>
</evidence>
<name>A0A1H6MWQ6_9FLAO</name>
<gene>
    <name evidence="9" type="ORF">SAMN02927937_02912</name>
</gene>
<evidence type="ECO:0000256" key="1">
    <source>
        <dbReference type="ARBA" id="ARBA00004651"/>
    </source>
</evidence>
<evidence type="ECO:0000256" key="7">
    <source>
        <dbReference type="SAM" id="Phobius"/>
    </source>
</evidence>
<evidence type="ECO:0000256" key="5">
    <source>
        <dbReference type="ARBA" id="ARBA00022989"/>
    </source>
</evidence>
<evidence type="ECO:0000256" key="6">
    <source>
        <dbReference type="ARBA" id="ARBA00023136"/>
    </source>
</evidence>
<reference evidence="10" key="1">
    <citation type="submission" date="2016-10" db="EMBL/GenBank/DDBJ databases">
        <authorList>
            <person name="Varghese N."/>
            <person name="Submissions S."/>
        </authorList>
    </citation>
    <scope>NUCLEOTIDE SEQUENCE [LARGE SCALE GENOMIC DNA]</scope>
    <source>
        <strain evidence="10">CGMCC 1.10825</strain>
    </source>
</reference>
<dbReference type="OrthoDB" id="9811198at2"/>
<dbReference type="InterPro" id="IPR049177">
    <property type="entry name" value="MgtC_SapB_SrpB_YhiD_N"/>
</dbReference>
<feature type="transmembrane region" description="Helical" evidence="7">
    <location>
        <begin position="121"/>
        <end position="140"/>
    </location>
</feature>
<dbReference type="GO" id="GO:0005886">
    <property type="term" value="C:plasma membrane"/>
    <property type="evidence" value="ECO:0007669"/>
    <property type="project" value="UniProtKB-SubCell"/>
</dbReference>
<dbReference type="InterPro" id="IPR003416">
    <property type="entry name" value="MgtC/SapB/SrpB/YhiD_fam"/>
</dbReference>
<dbReference type="RefSeq" id="WP_091102958.1">
    <property type="nucleotide sequence ID" value="NZ_FNXE01000084.1"/>
</dbReference>
<dbReference type="STRING" id="1159016.SAMN02927937_02912"/>
<feature type="transmembrane region" description="Helical" evidence="7">
    <location>
        <begin position="41"/>
        <end position="60"/>
    </location>
</feature>
<evidence type="ECO:0000313" key="9">
    <source>
        <dbReference type="EMBL" id="SEI04072.1"/>
    </source>
</evidence>
<evidence type="ECO:0000256" key="4">
    <source>
        <dbReference type="ARBA" id="ARBA00022692"/>
    </source>
</evidence>
<keyword evidence="4 7" id="KW-0812">Transmembrane</keyword>
<keyword evidence="6 7" id="KW-0472">Membrane</keyword>
<evidence type="ECO:0000256" key="3">
    <source>
        <dbReference type="ARBA" id="ARBA00022475"/>
    </source>
</evidence>
<accession>A0A1H6MWQ6</accession>
<organism evidence="9 10">
    <name type="scientific">Paenimyroides marinum</name>
    <dbReference type="NCBI Taxonomy" id="1159016"/>
    <lineage>
        <taxon>Bacteria</taxon>
        <taxon>Pseudomonadati</taxon>
        <taxon>Bacteroidota</taxon>
        <taxon>Flavobacteriia</taxon>
        <taxon>Flavobacteriales</taxon>
        <taxon>Flavobacteriaceae</taxon>
        <taxon>Paenimyroides</taxon>
    </lineage>
</organism>
<dbReference type="PANTHER" id="PTHR33778">
    <property type="entry name" value="PROTEIN MGTC"/>
    <property type="match status" value="1"/>
</dbReference>
<dbReference type="Pfam" id="PF02308">
    <property type="entry name" value="MgtC"/>
    <property type="match status" value="1"/>
</dbReference>
<keyword evidence="10" id="KW-1185">Reference proteome</keyword>
<keyword evidence="5 7" id="KW-1133">Transmembrane helix</keyword>
<dbReference type="EMBL" id="FNXE01000084">
    <property type="protein sequence ID" value="SEI04072.1"/>
    <property type="molecule type" value="Genomic_DNA"/>
</dbReference>
<dbReference type="PRINTS" id="PR01837">
    <property type="entry name" value="MGTCSAPBPROT"/>
</dbReference>
<feature type="domain" description="MgtC/SapB/SrpB/YhiD N-terminal" evidence="8">
    <location>
        <begin position="20"/>
        <end position="138"/>
    </location>
</feature>
<feature type="transmembrane region" description="Helical" evidence="7">
    <location>
        <begin position="96"/>
        <end position="115"/>
    </location>
</feature>
<comment type="similarity">
    <text evidence="2">Belongs to the MgtC/SapB family.</text>
</comment>
<comment type="subcellular location">
    <subcellularLocation>
        <location evidence="1">Cell membrane</location>
        <topology evidence="1">Multi-pass membrane protein</topology>
    </subcellularLocation>
</comment>
<dbReference type="Proteomes" id="UP000199634">
    <property type="component" value="Unassembled WGS sequence"/>
</dbReference>
<dbReference type="PANTHER" id="PTHR33778:SF1">
    <property type="entry name" value="MAGNESIUM TRANSPORTER YHID-RELATED"/>
    <property type="match status" value="1"/>
</dbReference>
<protein>
    <submittedName>
        <fullName evidence="9">Putative Mg2+ transporter-C (MgtC) family protein</fullName>
    </submittedName>
</protein>
<evidence type="ECO:0000256" key="2">
    <source>
        <dbReference type="ARBA" id="ARBA00009298"/>
    </source>
</evidence>
<keyword evidence="3" id="KW-1003">Cell membrane</keyword>
<dbReference type="AlphaFoldDB" id="A0A1H6MWQ6"/>